<feature type="domain" description="Response regulatory" evidence="4">
    <location>
        <begin position="126"/>
        <end position="243"/>
    </location>
</feature>
<evidence type="ECO:0000313" key="7">
    <source>
        <dbReference type="Proteomes" id="UP000248090"/>
    </source>
</evidence>
<keyword evidence="3" id="KW-0597">Phosphoprotein</keyword>
<evidence type="ECO:0000256" key="2">
    <source>
        <dbReference type="ARBA" id="ARBA00034247"/>
    </source>
</evidence>
<dbReference type="EC" id="2.7.7.65" evidence="1"/>
<dbReference type="InterPro" id="IPR050469">
    <property type="entry name" value="Diguanylate_Cyclase"/>
</dbReference>
<dbReference type="Pfam" id="PF00990">
    <property type="entry name" value="GGDEF"/>
    <property type="match status" value="1"/>
</dbReference>
<feature type="modified residue" description="4-aspartylphosphate" evidence="3">
    <location>
        <position position="55"/>
    </location>
</feature>
<evidence type="ECO:0000259" key="4">
    <source>
        <dbReference type="PROSITE" id="PS50110"/>
    </source>
</evidence>
<dbReference type="NCBIfam" id="TIGR00254">
    <property type="entry name" value="GGDEF"/>
    <property type="match status" value="1"/>
</dbReference>
<dbReference type="Pfam" id="PF00072">
    <property type="entry name" value="Response_reg"/>
    <property type="match status" value="2"/>
</dbReference>
<dbReference type="SMART" id="SM00448">
    <property type="entry name" value="REC"/>
    <property type="match status" value="2"/>
</dbReference>
<sequence>MRNILVVEDSPLVLKILNRQFKQEKNLTSVMCASAGEAQLMLETSSALFDAAIVDLNLPDAPNGEIVDLILSYKVPCVVLTSSYDEQRRDDLFMKGVVDYVIKESQYSYDYVFRLIHRLEQNRKIKIMIAEDSSSARHFIHRVLSSHQYQIVEAQDGEETLKMLEQHADTDLLILDHGMPGIQGFELVKILRQKQKRQDLLILGVSADPKGSLSAMFIKHGADDFLRKPFCAEELTCRVMAMVERRDLTQALRQAALFDSLTGLYNRRAFYAEGGRVLKQAQELQYPISVAVIDLDYFKKINDTYGHSVGDNALKLFSRAFRKAFTDDVLVRLGGEEFGLVSYHSSEVVAERLDRLRRDCQQIAYAEGDITPLSFSAGVYSGIADSVDILLHLADQLLYQVKHQGRGHTLTEQQG</sequence>
<feature type="modified residue" description="4-aspartylphosphate" evidence="3">
    <location>
        <position position="176"/>
    </location>
</feature>
<dbReference type="Proteomes" id="UP000248090">
    <property type="component" value="Unassembled WGS sequence"/>
</dbReference>
<dbReference type="EMBL" id="LAPT01000138">
    <property type="protein sequence ID" value="PXF28937.1"/>
    <property type="molecule type" value="Genomic_DNA"/>
</dbReference>
<dbReference type="PANTHER" id="PTHR45138:SF9">
    <property type="entry name" value="DIGUANYLATE CYCLASE DGCM-RELATED"/>
    <property type="match status" value="1"/>
</dbReference>
<dbReference type="InterPro" id="IPR001789">
    <property type="entry name" value="Sig_transdc_resp-reg_receiver"/>
</dbReference>
<reference evidence="6 7" key="1">
    <citation type="submission" date="2015-03" db="EMBL/GenBank/DDBJ databases">
        <authorList>
            <person name="Krishnan R."/>
            <person name="Midha S."/>
            <person name="Patil P.B."/>
            <person name="Rameshkumar N."/>
        </authorList>
    </citation>
    <scope>NUCLEOTIDE SEQUENCE [LARGE SCALE GENOMIC DNA]</scope>
    <source>
        <strain evidence="6 7">L1E11</strain>
    </source>
</reference>
<organism evidence="6 7">
    <name type="scientific">Pokkaliibacter plantistimulans</name>
    <dbReference type="NCBI Taxonomy" id="1635171"/>
    <lineage>
        <taxon>Bacteria</taxon>
        <taxon>Pseudomonadati</taxon>
        <taxon>Pseudomonadota</taxon>
        <taxon>Gammaproteobacteria</taxon>
        <taxon>Oceanospirillales</taxon>
        <taxon>Balneatrichaceae</taxon>
        <taxon>Pokkaliibacter</taxon>
    </lineage>
</organism>
<proteinExistence type="predicted"/>
<dbReference type="Gene3D" id="3.40.50.2300">
    <property type="match status" value="2"/>
</dbReference>
<dbReference type="InterPro" id="IPR043128">
    <property type="entry name" value="Rev_trsase/Diguanyl_cyclase"/>
</dbReference>
<evidence type="ECO:0000313" key="6">
    <source>
        <dbReference type="EMBL" id="PXF28937.1"/>
    </source>
</evidence>
<dbReference type="CDD" id="cd01949">
    <property type="entry name" value="GGDEF"/>
    <property type="match status" value="1"/>
</dbReference>
<dbReference type="InterPro" id="IPR000160">
    <property type="entry name" value="GGDEF_dom"/>
</dbReference>
<name>A0ABX5LRV0_9GAMM</name>
<dbReference type="InterPro" id="IPR029787">
    <property type="entry name" value="Nucleotide_cyclase"/>
</dbReference>
<evidence type="ECO:0000256" key="3">
    <source>
        <dbReference type="PROSITE-ProRule" id="PRU00169"/>
    </source>
</evidence>
<dbReference type="RefSeq" id="WP_110189744.1">
    <property type="nucleotide sequence ID" value="NZ_CP177354.1"/>
</dbReference>
<protein>
    <recommendedName>
        <fullName evidence="1">diguanylate cyclase</fullName>
        <ecNumber evidence="1">2.7.7.65</ecNumber>
    </recommendedName>
</protein>
<dbReference type="PANTHER" id="PTHR45138">
    <property type="entry name" value="REGULATORY COMPONENTS OF SENSORY TRANSDUCTION SYSTEM"/>
    <property type="match status" value="1"/>
</dbReference>
<keyword evidence="7" id="KW-1185">Reference proteome</keyword>
<dbReference type="SUPFAM" id="SSF52172">
    <property type="entry name" value="CheY-like"/>
    <property type="match status" value="2"/>
</dbReference>
<evidence type="ECO:0000259" key="5">
    <source>
        <dbReference type="PROSITE" id="PS50887"/>
    </source>
</evidence>
<feature type="domain" description="Response regulatory" evidence="4">
    <location>
        <begin position="3"/>
        <end position="118"/>
    </location>
</feature>
<dbReference type="PROSITE" id="PS50887">
    <property type="entry name" value="GGDEF"/>
    <property type="match status" value="1"/>
</dbReference>
<dbReference type="InterPro" id="IPR011006">
    <property type="entry name" value="CheY-like_superfamily"/>
</dbReference>
<dbReference type="SMART" id="SM00267">
    <property type="entry name" value="GGDEF"/>
    <property type="match status" value="1"/>
</dbReference>
<comment type="caution">
    <text evidence="6">The sequence shown here is derived from an EMBL/GenBank/DDBJ whole genome shotgun (WGS) entry which is preliminary data.</text>
</comment>
<accession>A0ABX5LRV0</accession>
<comment type="catalytic activity">
    <reaction evidence="2">
        <text>2 GTP = 3',3'-c-di-GMP + 2 diphosphate</text>
        <dbReference type="Rhea" id="RHEA:24898"/>
        <dbReference type="ChEBI" id="CHEBI:33019"/>
        <dbReference type="ChEBI" id="CHEBI:37565"/>
        <dbReference type="ChEBI" id="CHEBI:58805"/>
        <dbReference type="EC" id="2.7.7.65"/>
    </reaction>
</comment>
<dbReference type="Gene3D" id="3.30.70.270">
    <property type="match status" value="1"/>
</dbReference>
<evidence type="ECO:0000256" key="1">
    <source>
        <dbReference type="ARBA" id="ARBA00012528"/>
    </source>
</evidence>
<dbReference type="SUPFAM" id="SSF55073">
    <property type="entry name" value="Nucleotide cyclase"/>
    <property type="match status" value="1"/>
</dbReference>
<feature type="domain" description="GGDEF" evidence="5">
    <location>
        <begin position="286"/>
        <end position="414"/>
    </location>
</feature>
<gene>
    <name evidence="6" type="ORF">WH50_23640</name>
</gene>
<dbReference type="PROSITE" id="PS50110">
    <property type="entry name" value="RESPONSE_REGULATORY"/>
    <property type="match status" value="2"/>
</dbReference>